<dbReference type="Proteomes" id="UP001156905">
    <property type="component" value="Unassembled WGS sequence"/>
</dbReference>
<gene>
    <name evidence="3" type="ORF">GCM10007857_43520</name>
</gene>
<feature type="domain" description="DUF7007" evidence="2">
    <location>
        <begin position="118"/>
        <end position="231"/>
    </location>
</feature>
<evidence type="ECO:0000313" key="3">
    <source>
        <dbReference type="EMBL" id="GLR87641.1"/>
    </source>
</evidence>
<reference evidence="4" key="1">
    <citation type="journal article" date="2019" name="Int. J. Syst. Evol. Microbiol.">
        <title>The Global Catalogue of Microorganisms (GCM) 10K type strain sequencing project: providing services to taxonomists for standard genome sequencing and annotation.</title>
        <authorList>
            <consortium name="The Broad Institute Genomics Platform"/>
            <consortium name="The Broad Institute Genome Sequencing Center for Infectious Disease"/>
            <person name="Wu L."/>
            <person name="Ma J."/>
        </authorList>
    </citation>
    <scope>NUCLEOTIDE SEQUENCE [LARGE SCALE GENOMIC DNA]</scope>
    <source>
        <strain evidence="4">NBRC 102520</strain>
    </source>
</reference>
<sequence length="307" mass="33940">MSAHVTEGHDRSMNASSPARQNQTAPDFPAVAFGRGADGLLVALVGETAFAMAPGRDGRHFLVTAWRIPRPMGEWTRSDFYGHSGELADEAAFRAAVLENAEHQRERKMLGRVEVYSRAHTPWGASQGATLYADGIEQHSTAGHGGFKLSAERNRKVHPTLRSMGGWYEEDAEWAIVAITFPHLFTAFERRCAERTIKNSWPDAWETIFGTVLAPGESYEKERRSFALTHANDWIVISAITSSHSEGFVECVATPGGRRGAGTEERRFVVPSSEYEVGRFGFVIDPDRHQVYGGPSDFVGWQTGRVT</sequence>
<evidence type="ECO:0000256" key="1">
    <source>
        <dbReference type="SAM" id="MobiDB-lite"/>
    </source>
</evidence>
<accession>A0ABQ6B1D2</accession>
<protein>
    <recommendedName>
        <fullName evidence="2">DUF7007 domain-containing protein</fullName>
    </recommendedName>
</protein>
<dbReference type="InterPro" id="IPR054276">
    <property type="entry name" value="DUF7007"/>
</dbReference>
<feature type="compositionally biased region" description="Basic and acidic residues" evidence="1">
    <location>
        <begin position="1"/>
        <end position="12"/>
    </location>
</feature>
<feature type="compositionally biased region" description="Polar residues" evidence="1">
    <location>
        <begin position="13"/>
        <end position="25"/>
    </location>
</feature>
<evidence type="ECO:0000313" key="4">
    <source>
        <dbReference type="Proteomes" id="UP001156905"/>
    </source>
</evidence>
<comment type="caution">
    <text evidence="3">The sequence shown here is derived from an EMBL/GenBank/DDBJ whole genome shotgun (WGS) entry which is preliminary data.</text>
</comment>
<organism evidence="3 4">
    <name type="scientific">Bradyrhizobium iriomotense</name>
    <dbReference type="NCBI Taxonomy" id="441950"/>
    <lineage>
        <taxon>Bacteria</taxon>
        <taxon>Pseudomonadati</taxon>
        <taxon>Pseudomonadota</taxon>
        <taxon>Alphaproteobacteria</taxon>
        <taxon>Hyphomicrobiales</taxon>
        <taxon>Nitrobacteraceae</taxon>
        <taxon>Bradyrhizobium</taxon>
    </lineage>
</organism>
<dbReference type="EMBL" id="BSOW01000015">
    <property type="protein sequence ID" value="GLR87641.1"/>
    <property type="molecule type" value="Genomic_DNA"/>
</dbReference>
<evidence type="ECO:0000259" key="2">
    <source>
        <dbReference type="Pfam" id="PF22653"/>
    </source>
</evidence>
<name>A0ABQ6B1D2_9BRAD</name>
<keyword evidence="4" id="KW-1185">Reference proteome</keyword>
<dbReference type="Pfam" id="PF22653">
    <property type="entry name" value="DUF7007"/>
    <property type="match status" value="1"/>
</dbReference>
<proteinExistence type="predicted"/>
<feature type="region of interest" description="Disordered" evidence="1">
    <location>
        <begin position="1"/>
        <end position="26"/>
    </location>
</feature>